<protein>
    <submittedName>
        <fullName evidence="2">Uncharacterized protein</fullName>
    </submittedName>
</protein>
<feature type="transmembrane region" description="Helical" evidence="1">
    <location>
        <begin position="238"/>
        <end position="261"/>
    </location>
</feature>
<keyword evidence="1" id="KW-0472">Membrane</keyword>
<feature type="transmembrane region" description="Helical" evidence="1">
    <location>
        <begin position="174"/>
        <end position="198"/>
    </location>
</feature>
<sequence length="272" mass="30293">MTHVSTSVVIVSNYVRIHTWFRLFFICGVRASTHRKHRRPKLNTDRPCATILWLRDFLVMVLGLPFRGAPLLIGELISDFSATTTIRCVAFMLIVLALCSFEVLCVIDGQCLNSNANPAVLEASSRWTLVIVVLLLLTAAFMVSFTVKSSGARAKMLSKDTENSIDMSSWDCHAFVIITSLLMVAAMGIVMVLFMIEISSQSEVERKRVKGQWDGGKYSWKVESYYGNAVRLEEQILVLARSLLSFAFLSFALLFLLAGALSSQLLRKSGPI</sequence>
<feature type="transmembrane region" description="Helical" evidence="1">
    <location>
        <begin position="127"/>
        <end position="147"/>
    </location>
</feature>
<name>A0A7S2FLA5_9STRA</name>
<feature type="transmembrane region" description="Helical" evidence="1">
    <location>
        <begin position="84"/>
        <end position="107"/>
    </location>
</feature>
<dbReference type="AlphaFoldDB" id="A0A7S2FLA5"/>
<gene>
    <name evidence="2" type="ORF">DSPE1174_LOCUS8860</name>
</gene>
<proteinExistence type="predicted"/>
<organism evidence="2">
    <name type="scientific">Octactis speculum</name>
    <dbReference type="NCBI Taxonomy" id="3111310"/>
    <lineage>
        <taxon>Eukaryota</taxon>
        <taxon>Sar</taxon>
        <taxon>Stramenopiles</taxon>
        <taxon>Ochrophyta</taxon>
        <taxon>Dictyochophyceae</taxon>
        <taxon>Dictyochales</taxon>
        <taxon>Dictyochaceae</taxon>
        <taxon>Octactis</taxon>
    </lineage>
</organism>
<keyword evidence="1" id="KW-0812">Transmembrane</keyword>
<evidence type="ECO:0000313" key="2">
    <source>
        <dbReference type="EMBL" id="CAD9401986.1"/>
    </source>
</evidence>
<keyword evidence="1" id="KW-1133">Transmembrane helix</keyword>
<feature type="transmembrane region" description="Helical" evidence="1">
    <location>
        <begin position="52"/>
        <end position="72"/>
    </location>
</feature>
<dbReference type="EMBL" id="HBGS01016882">
    <property type="protein sequence ID" value="CAD9401986.1"/>
    <property type="molecule type" value="Transcribed_RNA"/>
</dbReference>
<reference evidence="2" key="1">
    <citation type="submission" date="2021-01" db="EMBL/GenBank/DDBJ databases">
        <authorList>
            <person name="Corre E."/>
            <person name="Pelletier E."/>
            <person name="Niang G."/>
            <person name="Scheremetjew M."/>
            <person name="Finn R."/>
            <person name="Kale V."/>
            <person name="Holt S."/>
            <person name="Cochrane G."/>
            <person name="Meng A."/>
            <person name="Brown T."/>
            <person name="Cohen L."/>
        </authorList>
    </citation>
    <scope>NUCLEOTIDE SEQUENCE</scope>
    <source>
        <strain evidence="2">CCMP1381</strain>
    </source>
</reference>
<accession>A0A7S2FLA5</accession>
<evidence type="ECO:0000256" key="1">
    <source>
        <dbReference type="SAM" id="Phobius"/>
    </source>
</evidence>